<protein>
    <submittedName>
        <fullName evidence="2">HNH endonuclease</fullName>
    </submittedName>
</protein>
<dbReference type="PANTHER" id="PTHR33877:SF2">
    <property type="entry name" value="OS07G0170200 PROTEIN"/>
    <property type="match status" value="1"/>
</dbReference>
<dbReference type="InterPro" id="IPR003615">
    <property type="entry name" value="HNH_nuc"/>
</dbReference>
<organism evidence="2 3">
    <name type="scientific">Allomeiothermus silvanus (strain ATCC 700542 / DSM 9946 / NBRC 106475 / NCIMB 13440 / VI-R2)</name>
    <name type="common">Thermus silvanus</name>
    <dbReference type="NCBI Taxonomy" id="526227"/>
    <lineage>
        <taxon>Bacteria</taxon>
        <taxon>Thermotogati</taxon>
        <taxon>Deinococcota</taxon>
        <taxon>Deinococci</taxon>
        <taxon>Thermales</taxon>
        <taxon>Thermaceae</taxon>
        <taxon>Allomeiothermus</taxon>
    </lineage>
</organism>
<name>D7BEV7_ALLS1</name>
<dbReference type="GO" id="GO:0004519">
    <property type="term" value="F:endonuclease activity"/>
    <property type="evidence" value="ECO:0007669"/>
    <property type="project" value="UniProtKB-KW"/>
</dbReference>
<dbReference type="PANTHER" id="PTHR33877">
    <property type="entry name" value="SLL1193 PROTEIN"/>
    <property type="match status" value="1"/>
</dbReference>
<dbReference type="InterPro" id="IPR002711">
    <property type="entry name" value="HNH"/>
</dbReference>
<dbReference type="GO" id="GO:0008270">
    <property type="term" value="F:zinc ion binding"/>
    <property type="evidence" value="ECO:0007669"/>
    <property type="project" value="InterPro"/>
</dbReference>
<dbReference type="EMBL" id="CP002042">
    <property type="protein sequence ID" value="ADH63310.1"/>
    <property type="molecule type" value="Genomic_DNA"/>
</dbReference>
<proteinExistence type="predicted"/>
<accession>D7BEV7</accession>
<dbReference type="STRING" id="526227.Mesil_1417"/>
<dbReference type="SMART" id="SM00507">
    <property type="entry name" value="HNHc"/>
    <property type="match status" value="1"/>
</dbReference>
<sequence length="174" mass="19651">MGMNLDLPRVLVLNAGYEALGLASVKRAVILVMNGTADVVEESGDYLRTPSRPYPVPSVIRLKRLVRRPPGRLALNRRNVLRRDAYTCQYCGRRGGDLTVDHVLPKSRGGRSSWENLVTACRPCNLKKKNRTPEEAGMRLIKRPVPPRHSILLVADLPHLPEAWRTYLPDIERI</sequence>
<keyword evidence="3" id="KW-1185">Reference proteome</keyword>
<keyword evidence="2" id="KW-0378">Hydrolase</keyword>
<dbReference type="eggNOG" id="COG1403">
    <property type="taxonomic scope" value="Bacteria"/>
</dbReference>
<evidence type="ECO:0000313" key="3">
    <source>
        <dbReference type="Proteomes" id="UP000001916"/>
    </source>
</evidence>
<gene>
    <name evidence="2" type="ordered locus">Mesil_1417</name>
</gene>
<dbReference type="InterPro" id="IPR052892">
    <property type="entry name" value="NA-targeting_endonuclease"/>
</dbReference>
<dbReference type="HOGENOM" id="CLU_099824_3_0_0"/>
<dbReference type="Gene3D" id="1.10.30.50">
    <property type="match status" value="1"/>
</dbReference>
<feature type="domain" description="HNH nuclease" evidence="1">
    <location>
        <begin position="75"/>
        <end position="126"/>
    </location>
</feature>
<evidence type="ECO:0000313" key="2">
    <source>
        <dbReference type="EMBL" id="ADH63310.1"/>
    </source>
</evidence>
<reference evidence="2 3" key="1">
    <citation type="journal article" date="2010" name="Stand. Genomic Sci.">
        <title>Complete genome sequence of Meiothermus silvanus type strain (VI-R2).</title>
        <authorList>
            <person name="Sikorski J."/>
            <person name="Tindall B.J."/>
            <person name="Lowry S."/>
            <person name="Lucas S."/>
            <person name="Nolan M."/>
            <person name="Copeland A."/>
            <person name="Glavina Del Rio T."/>
            <person name="Tice H."/>
            <person name="Cheng J.F."/>
            <person name="Han C."/>
            <person name="Pitluck S."/>
            <person name="Liolios K."/>
            <person name="Ivanova N."/>
            <person name="Mavromatis K."/>
            <person name="Mikhailova N."/>
            <person name="Pati A."/>
            <person name="Goodwin L."/>
            <person name="Chen A."/>
            <person name="Palaniappan K."/>
            <person name="Land M."/>
            <person name="Hauser L."/>
            <person name="Chang Y.J."/>
            <person name="Jeffries C.D."/>
            <person name="Rohde M."/>
            <person name="Goker M."/>
            <person name="Woyke T."/>
            <person name="Bristow J."/>
            <person name="Eisen J.A."/>
            <person name="Markowitz V."/>
            <person name="Hugenholtz P."/>
            <person name="Kyrpides N.C."/>
            <person name="Klenk H.P."/>
            <person name="Lapidus A."/>
        </authorList>
    </citation>
    <scope>NUCLEOTIDE SEQUENCE [LARGE SCALE GENOMIC DNA]</scope>
    <source>
        <strain evidence="3">ATCC 700542 / DSM 9946 / VI-R2</strain>
    </source>
</reference>
<dbReference type="GO" id="GO:0003676">
    <property type="term" value="F:nucleic acid binding"/>
    <property type="evidence" value="ECO:0007669"/>
    <property type="project" value="InterPro"/>
</dbReference>
<dbReference type="CDD" id="cd00085">
    <property type="entry name" value="HNHc"/>
    <property type="match status" value="1"/>
</dbReference>
<evidence type="ECO:0000259" key="1">
    <source>
        <dbReference type="SMART" id="SM00507"/>
    </source>
</evidence>
<dbReference type="KEGG" id="msv:Mesil_1417"/>
<keyword evidence="2" id="KW-0540">Nuclease</keyword>
<dbReference type="Pfam" id="PF01844">
    <property type="entry name" value="HNH"/>
    <property type="match status" value="1"/>
</dbReference>
<dbReference type="AlphaFoldDB" id="D7BEV7"/>
<dbReference type="Proteomes" id="UP000001916">
    <property type="component" value="Chromosome"/>
</dbReference>
<keyword evidence="2" id="KW-0255">Endonuclease</keyword>